<sequence>MVIVGITGGIGSGKSTVCDVWKKEGAYILNADEFAKQLMVDNDEIRSEIKAAFGPESYTAEGELNRKFLSEEAFEKGRVDELNAIIHPRLPAAVRERMKEAAEKGYKVGVYEAALLLESDHLDLFDYLVLVLADEKRRLQWVKERDEASEKQVKSRMNKQRNFENAVSQADIVIRNEGTLEDLKKKAEVVFNKFLHS</sequence>
<dbReference type="Gene3D" id="3.40.50.300">
    <property type="entry name" value="P-loop containing nucleotide triphosphate hydrolases"/>
    <property type="match status" value="1"/>
</dbReference>
<evidence type="ECO:0000313" key="7">
    <source>
        <dbReference type="EMBL" id="MCW9712298.1"/>
    </source>
</evidence>
<name>A0ABT3PWS7_9BACT</name>
<evidence type="ECO:0000256" key="2">
    <source>
        <dbReference type="ARBA" id="ARBA00022741"/>
    </source>
</evidence>
<dbReference type="InterPro" id="IPR027417">
    <property type="entry name" value="P-loop_NTPase"/>
</dbReference>
<keyword evidence="3 5" id="KW-0067">ATP-binding</keyword>
<evidence type="ECO:0000256" key="4">
    <source>
        <dbReference type="ARBA" id="ARBA00022993"/>
    </source>
</evidence>
<dbReference type="GO" id="GO:0004140">
    <property type="term" value="F:dephospho-CoA kinase activity"/>
    <property type="evidence" value="ECO:0007669"/>
    <property type="project" value="UniProtKB-EC"/>
</dbReference>
<dbReference type="PANTHER" id="PTHR10695:SF46">
    <property type="entry name" value="BIFUNCTIONAL COENZYME A SYNTHASE-RELATED"/>
    <property type="match status" value="1"/>
</dbReference>
<keyword evidence="5 7" id="KW-0418">Kinase</keyword>
<dbReference type="CDD" id="cd02022">
    <property type="entry name" value="DPCK"/>
    <property type="match status" value="1"/>
</dbReference>
<dbReference type="RefSeq" id="WP_265788145.1">
    <property type="nucleotide sequence ID" value="NZ_BAABRS010000001.1"/>
</dbReference>
<comment type="subcellular location">
    <subcellularLocation>
        <location evidence="5">Cytoplasm</location>
    </subcellularLocation>
</comment>
<gene>
    <name evidence="5 7" type="primary">coaE</name>
    <name evidence="7" type="ORF">LQ318_05195</name>
</gene>
<dbReference type="SUPFAM" id="SSF52540">
    <property type="entry name" value="P-loop containing nucleoside triphosphate hydrolases"/>
    <property type="match status" value="1"/>
</dbReference>
<proteinExistence type="inferred from homology"/>
<organism evidence="7 8">
    <name type="scientific">Fodinibius salicampi</name>
    <dbReference type="NCBI Taxonomy" id="1920655"/>
    <lineage>
        <taxon>Bacteria</taxon>
        <taxon>Pseudomonadati</taxon>
        <taxon>Balneolota</taxon>
        <taxon>Balneolia</taxon>
        <taxon>Balneolales</taxon>
        <taxon>Balneolaceae</taxon>
        <taxon>Fodinibius</taxon>
    </lineage>
</organism>
<dbReference type="InterPro" id="IPR001977">
    <property type="entry name" value="Depp_CoAkinase"/>
</dbReference>
<feature type="binding site" evidence="5">
    <location>
        <begin position="11"/>
        <end position="16"/>
    </location>
    <ligand>
        <name>ATP</name>
        <dbReference type="ChEBI" id="CHEBI:30616"/>
    </ligand>
</feature>
<keyword evidence="4 5" id="KW-0173">Coenzyme A biosynthesis</keyword>
<dbReference type="HAMAP" id="MF_00376">
    <property type="entry name" value="Dephospho_CoA_kinase"/>
    <property type="match status" value="1"/>
</dbReference>
<evidence type="ECO:0000256" key="6">
    <source>
        <dbReference type="NCBIfam" id="TIGR00152"/>
    </source>
</evidence>
<dbReference type="EC" id="2.7.1.24" evidence="5 6"/>
<evidence type="ECO:0000256" key="5">
    <source>
        <dbReference type="HAMAP-Rule" id="MF_00376"/>
    </source>
</evidence>
<dbReference type="PROSITE" id="PS51219">
    <property type="entry name" value="DPCK"/>
    <property type="match status" value="1"/>
</dbReference>
<evidence type="ECO:0000256" key="1">
    <source>
        <dbReference type="ARBA" id="ARBA00009018"/>
    </source>
</evidence>
<dbReference type="PANTHER" id="PTHR10695">
    <property type="entry name" value="DEPHOSPHO-COA KINASE-RELATED"/>
    <property type="match status" value="1"/>
</dbReference>
<keyword evidence="2 5" id="KW-0547">Nucleotide-binding</keyword>
<comment type="pathway">
    <text evidence="5">Cofactor biosynthesis; coenzyme A biosynthesis; CoA from (R)-pantothenate: step 5/5.</text>
</comment>
<dbReference type="EMBL" id="JAJNDC010000001">
    <property type="protein sequence ID" value="MCW9712298.1"/>
    <property type="molecule type" value="Genomic_DNA"/>
</dbReference>
<reference evidence="7 8" key="1">
    <citation type="submission" date="2021-11" db="EMBL/GenBank/DDBJ databases">
        <title>Aliifidinibius sp. nov., a new bacterium isolated from saline soil.</title>
        <authorList>
            <person name="Galisteo C."/>
            <person name="De La Haba R."/>
            <person name="Sanchez-Porro C."/>
            <person name="Ventosa A."/>
        </authorList>
    </citation>
    <scope>NUCLEOTIDE SEQUENCE [LARGE SCALE GENOMIC DNA]</scope>
    <source>
        <strain evidence="7 8">KACC 190600</strain>
    </source>
</reference>
<keyword evidence="5" id="KW-0963">Cytoplasm</keyword>
<protein>
    <recommendedName>
        <fullName evidence="5 6">Dephospho-CoA kinase</fullName>
        <ecNumber evidence="5 6">2.7.1.24</ecNumber>
    </recommendedName>
    <alternativeName>
        <fullName evidence="5">Dephosphocoenzyme A kinase</fullName>
    </alternativeName>
</protein>
<evidence type="ECO:0000256" key="3">
    <source>
        <dbReference type="ARBA" id="ARBA00022840"/>
    </source>
</evidence>
<dbReference type="Pfam" id="PF01121">
    <property type="entry name" value="CoaE"/>
    <property type="match status" value="1"/>
</dbReference>
<evidence type="ECO:0000313" key="8">
    <source>
        <dbReference type="Proteomes" id="UP001207337"/>
    </source>
</evidence>
<dbReference type="NCBIfam" id="TIGR00152">
    <property type="entry name" value="dephospho-CoA kinase"/>
    <property type="match status" value="1"/>
</dbReference>
<dbReference type="Proteomes" id="UP001207337">
    <property type="component" value="Unassembled WGS sequence"/>
</dbReference>
<comment type="catalytic activity">
    <reaction evidence="5">
        <text>3'-dephospho-CoA + ATP = ADP + CoA + H(+)</text>
        <dbReference type="Rhea" id="RHEA:18245"/>
        <dbReference type="ChEBI" id="CHEBI:15378"/>
        <dbReference type="ChEBI" id="CHEBI:30616"/>
        <dbReference type="ChEBI" id="CHEBI:57287"/>
        <dbReference type="ChEBI" id="CHEBI:57328"/>
        <dbReference type="ChEBI" id="CHEBI:456216"/>
        <dbReference type="EC" id="2.7.1.24"/>
    </reaction>
</comment>
<comment type="function">
    <text evidence="5">Catalyzes the phosphorylation of the 3'-hydroxyl group of dephosphocoenzyme A to form coenzyme A.</text>
</comment>
<comment type="caution">
    <text evidence="7">The sequence shown here is derived from an EMBL/GenBank/DDBJ whole genome shotgun (WGS) entry which is preliminary data.</text>
</comment>
<keyword evidence="5 7" id="KW-0808">Transferase</keyword>
<accession>A0ABT3PWS7</accession>
<comment type="similarity">
    <text evidence="1 5">Belongs to the CoaE family.</text>
</comment>
<keyword evidence="8" id="KW-1185">Reference proteome</keyword>